<keyword evidence="2" id="KW-1185">Reference proteome</keyword>
<comment type="caution">
    <text evidence="1">The sequence shown here is derived from an EMBL/GenBank/DDBJ whole genome shotgun (WGS) entry which is preliminary data.</text>
</comment>
<sequence length="338" mass="39334">MKTPYLTNPEGVFNKDLLETIDINELQKLVIQTRHRLEERISSQSPATSMFVQITHLAAEAEAANELSIKSHKFQEASNLAFKLAQEYQENNLNTVFELLKNYSYLLQINKKFSLALYYLNLAKEAKTNNNKATQYKNYTEAFKLLTEVVTNYWRLCPTYVRWMLDISANKLLVDEELGQKKVLSEMKFWFQMLLPSIKSCKNLVANYKKAKREYIRSVLMKVETYPDLYLPSVENINSIKEYGLTLDDVLSVHKYAYQDTKFPQLQAVLYEAIEETIQMMKMGVDISDPLVITPVGWIAQKYPEISEYCNQILTELVEKQFSNPLLEIEDQTMTGEF</sequence>
<dbReference type="RefSeq" id="WP_229483339.1">
    <property type="nucleotide sequence ID" value="NZ_JAIVFQ010000004.1"/>
</dbReference>
<dbReference type="EMBL" id="JAIVFQ010000004">
    <property type="protein sequence ID" value="MCC5598521.1"/>
    <property type="molecule type" value="Genomic_DNA"/>
</dbReference>
<evidence type="ECO:0000313" key="1">
    <source>
        <dbReference type="EMBL" id="MCC5598521.1"/>
    </source>
</evidence>
<accession>A0ABS8I3I2</accession>
<name>A0ABS8I3I2_9NOSO</name>
<gene>
    <name evidence="1" type="ORF">LC586_04620</name>
</gene>
<organism evidence="1 2">
    <name type="scientific">Nostoc favosum CHAB5714</name>
    <dbReference type="NCBI Taxonomy" id="2780399"/>
    <lineage>
        <taxon>Bacteria</taxon>
        <taxon>Bacillati</taxon>
        <taxon>Cyanobacteriota</taxon>
        <taxon>Cyanophyceae</taxon>
        <taxon>Nostocales</taxon>
        <taxon>Nostocaceae</taxon>
        <taxon>Nostoc</taxon>
        <taxon>Nostoc favosum</taxon>
    </lineage>
</organism>
<proteinExistence type="predicted"/>
<dbReference type="Proteomes" id="UP001199525">
    <property type="component" value="Unassembled WGS sequence"/>
</dbReference>
<reference evidence="1 2" key="1">
    <citation type="journal article" date="2021" name="Microorganisms">
        <title>Genome Evolution of Filamentous Cyanobacterium Nostoc Species: From Facultative Symbiosis to Free Living.</title>
        <authorList>
            <person name="Huo D."/>
            <person name="Li H."/>
            <person name="Cai F."/>
            <person name="Guo X."/>
            <person name="Qiao Z."/>
            <person name="Wang W."/>
            <person name="Yu G."/>
            <person name="Li R."/>
        </authorList>
    </citation>
    <scope>NUCLEOTIDE SEQUENCE [LARGE SCALE GENOMIC DNA]</scope>
    <source>
        <strain evidence="1 2">CHAB 5714</strain>
    </source>
</reference>
<evidence type="ECO:0008006" key="3">
    <source>
        <dbReference type="Google" id="ProtNLM"/>
    </source>
</evidence>
<protein>
    <recommendedName>
        <fullName evidence="3">Ras-GEF domain-containing protein</fullName>
    </recommendedName>
</protein>
<evidence type="ECO:0000313" key="2">
    <source>
        <dbReference type="Proteomes" id="UP001199525"/>
    </source>
</evidence>